<accession>A0ACC2SXW9</accession>
<dbReference type="EMBL" id="QTSX02004266">
    <property type="protein sequence ID" value="KAJ9067140.1"/>
    <property type="molecule type" value="Genomic_DNA"/>
</dbReference>
<gene>
    <name evidence="1" type="ORF">DSO57_1002626</name>
</gene>
<protein>
    <submittedName>
        <fullName evidence="1">Uncharacterized protein</fullName>
    </submittedName>
</protein>
<sequence>MVILTILSLAEVVVPYLGAYCPLAAGMLYLSRSLPFLYWALVLQYPKWWTPPMLPWYGTTPGNVILSASLLAYCLYRLASINSQTVVEPQNPSPPAQIQTVTVSTANHNATSNCALPNIQKMNLTNVRRGLVLMGAHFKAFTNQYTDEAYKVLTVGSILTWDALDWLNLP</sequence>
<name>A0ACC2SXW9_9FUNG</name>
<evidence type="ECO:0000313" key="2">
    <source>
        <dbReference type="Proteomes" id="UP001165960"/>
    </source>
</evidence>
<keyword evidence="2" id="KW-1185">Reference proteome</keyword>
<evidence type="ECO:0000313" key="1">
    <source>
        <dbReference type="EMBL" id="KAJ9067140.1"/>
    </source>
</evidence>
<comment type="caution">
    <text evidence="1">The sequence shown here is derived from an EMBL/GenBank/DDBJ whole genome shotgun (WGS) entry which is preliminary data.</text>
</comment>
<reference evidence="1" key="1">
    <citation type="submission" date="2022-04" db="EMBL/GenBank/DDBJ databases">
        <title>Genome of the entomopathogenic fungus Entomophthora muscae.</title>
        <authorList>
            <person name="Elya C."/>
            <person name="Lovett B.R."/>
            <person name="Lee E."/>
            <person name="Macias A.M."/>
            <person name="Hajek A.E."/>
            <person name="De Bivort B.L."/>
            <person name="Kasson M.T."/>
            <person name="De Fine Licht H.H."/>
            <person name="Stajich J.E."/>
        </authorList>
    </citation>
    <scope>NUCLEOTIDE SEQUENCE</scope>
    <source>
        <strain evidence="1">Berkeley</strain>
    </source>
</reference>
<proteinExistence type="predicted"/>
<organism evidence="1 2">
    <name type="scientific">Entomophthora muscae</name>
    <dbReference type="NCBI Taxonomy" id="34485"/>
    <lineage>
        <taxon>Eukaryota</taxon>
        <taxon>Fungi</taxon>
        <taxon>Fungi incertae sedis</taxon>
        <taxon>Zoopagomycota</taxon>
        <taxon>Entomophthoromycotina</taxon>
        <taxon>Entomophthoromycetes</taxon>
        <taxon>Entomophthorales</taxon>
        <taxon>Entomophthoraceae</taxon>
        <taxon>Entomophthora</taxon>
    </lineage>
</organism>
<dbReference type="Proteomes" id="UP001165960">
    <property type="component" value="Unassembled WGS sequence"/>
</dbReference>